<proteinExistence type="inferred from homology"/>
<feature type="region of interest" description="Disordered" evidence="5">
    <location>
        <begin position="667"/>
        <end position="696"/>
    </location>
</feature>
<evidence type="ECO:0000256" key="3">
    <source>
        <dbReference type="ARBA" id="ARBA00022801"/>
    </source>
</evidence>
<evidence type="ECO:0000313" key="9">
    <source>
        <dbReference type="Proteomes" id="UP000719412"/>
    </source>
</evidence>
<dbReference type="GO" id="GO:0052689">
    <property type="term" value="F:carboxylic ester hydrolase activity"/>
    <property type="evidence" value="ECO:0007669"/>
    <property type="project" value="UniProtKB-KW"/>
</dbReference>
<sequence>MSKLIVTIEEGQVRGKKCRNFLGGRFCSFLGIPYAEPPVGDLRFRAPVPKKPWKGIRNATKEGPPCPSPHMFFQFYVGAEDNCLNLNVYTRALPGGGNPLKPVMVWIHGGAFVMGFNKGEIYGPEFLMSEDVVLVAINYRLGVLGFLSLDDPSLGVPGNAGMKDMVLALKWVQKNIKQFNGDPRNVTIFGESAGSAAVTYLCLSPMGKGLFHKAIAQSGNALNCWALGQRNGTIVADCLKIRDTNEKNILEKLRKMSAKKLVKYQFKAMLDSLMTPDCVSVFGPVVEVPSSEPSFLAEQPIVILKKGTFSKVPMIIGYNSQEGFLYQLLMNLKKAAREHKDLERDIPLDLNLPKGSDKSIEVAKKIKQFYFGDEEITRKNRKNLLFLKTDNHFLHGMYRSISYQKSSSDTPIYFYKMTVDTKLNLSKEICTAKCPICFMLCLLTSYKCGRPCCACCRFLVPKHKIEGVAHGDDVSYLFKSFVTPKMKRNSVEEISVKRFVKLWTNFAKTGNPTPVKSDLIDVLWRPVNRTANFCLEIGRDLKMIQDPDSDRMKFWNGFYGRERARKRRNTTGLDLDSARFWQDPRENRIFLDRFASAQVDVARETTWWMELCPRKRRDAHCRGDSCPTCRLAVSLDLARTGRKMCDGLGCGLVRVWVSAPMAALTGNDNNNYESLRPRSYKTNPNRIDPVDGPNGLPKGGSGRVAIKILTLLRNVNKIC</sequence>
<evidence type="ECO:0000313" key="8">
    <source>
        <dbReference type="EMBL" id="KAH0807580.1"/>
    </source>
</evidence>
<name>A0A8J6L605_TENMO</name>
<keyword evidence="4" id="KW-0325">Glycoprotein</keyword>
<keyword evidence="2" id="KW-0719">Serine esterase</keyword>
<dbReference type="Gene3D" id="3.40.50.1820">
    <property type="entry name" value="alpha/beta hydrolase"/>
    <property type="match status" value="1"/>
</dbReference>
<evidence type="ECO:0000256" key="1">
    <source>
        <dbReference type="ARBA" id="ARBA00005964"/>
    </source>
</evidence>
<accession>A0A8J6L605</accession>
<keyword evidence="9" id="KW-1185">Reference proteome</keyword>
<dbReference type="AlphaFoldDB" id="A0A8J6L605"/>
<comment type="caution">
    <text evidence="7">The sequence shown here is derived from an EMBL/GenBank/DDBJ whole genome shotgun (WGS) entry which is preliminary data.</text>
</comment>
<keyword evidence="3" id="KW-0378">Hydrolase</keyword>
<reference evidence="7" key="2">
    <citation type="submission" date="2021-08" db="EMBL/GenBank/DDBJ databases">
        <authorList>
            <person name="Eriksson T."/>
        </authorList>
    </citation>
    <scope>NUCLEOTIDE SEQUENCE</scope>
    <source>
        <strain evidence="7">Stoneville</strain>
        <tissue evidence="7">Whole head</tissue>
    </source>
</reference>
<evidence type="ECO:0000259" key="6">
    <source>
        <dbReference type="Pfam" id="PF00135"/>
    </source>
</evidence>
<dbReference type="PANTHER" id="PTHR43142">
    <property type="entry name" value="CARBOXYLIC ESTER HYDROLASE"/>
    <property type="match status" value="1"/>
</dbReference>
<dbReference type="EMBL" id="JABDTM020030088">
    <property type="protein sequence ID" value="KAH0807578.1"/>
    <property type="molecule type" value="Genomic_DNA"/>
</dbReference>
<gene>
    <name evidence="8" type="ORF">GEV33_015211</name>
    <name evidence="7" type="ORF">GEV33_015213</name>
</gene>
<dbReference type="InterPro" id="IPR029058">
    <property type="entry name" value="AB_hydrolase_fold"/>
</dbReference>
<evidence type="ECO:0000256" key="4">
    <source>
        <dbReference type="ARBA" id="ARBA00023180"/>
    </source>
</evidence>
<evidence type="ECO:0000256" key="2">
    <source>
        <dbReference type="ARBA" id="ARBA00022487"/>
    </source>
</evidence>
<dbReference type="EMBL" id="JABDTM020030086">
    <property type="protein sequence ID" value="KAH0807580.1"/>
    <property type="molecule type" value="Genomic_DNA"/>
</dbReference>
<dbReference type="PANTHER" id="PTHR43142:SF1">
    <property type="entry name" value="CARBOXYLIC ESTER HYDROLASE"/>
    <property type="match status" value="1"/>
</dbReference>
<feature type="domain" description="Carboxylesterase type B" evidence="6">
    <location>
        <begin position="4"/>
        <end position="555"/>
    </location>
</feature>
<dbReference type="Proteomes" id="UP000719412">
    <property type="component" value="Unassembled WGS sequence"/>
</dbReference>
<organism evidence="7 9">
    <name type="scientific">Tenebrio molitor</name>
    <name type="common">Yellow mealworm beetle</name>
    <dbReference type="NCBI Taxonomy" id="7067"/>
    <lineage>
        <taxon>Eukaryota</taxon>
        <taxon>Metazoa</taxon>
        <taxon>Ecdysozoa</taxon>
        <taxon>Arthropoda</taxon>
        <taxon>Hexapoda</taxon>
        <taxon>Insecta</taxon>
        <taxon>Pterygota</taxon>
        <taxon>Neoptera</taxon>
        <taxon>Endopterygota</taxon>
        <taxon>Coleoptera</taxon>
        <taxon>Polyphaga</taxon>
        <taxon>Cucujiformia</taxon>
        <taxon>Tenebrionidae</taxon>
        <taxon>Tenebrio</taxon>
    </lineage>
</organism>
<evidence type="ECO:0000313" key="7">
    <source>
        <dbReference type="EMBL" id="KAH0807578.1"/>
    </source>
</evidence>
<dbReference type="SUPFAM" id="SSF53474">
    <property type="entry name" value="alpha/beta-Hydrolases"/>
    <property type="match status" value="1"/>
</dbReference>
<evidence type="ECO:0000256" key="5">
    <source>
        <dbReference type="SAM" id="MobiDB-lite"/>
    </source>
</evidence>
<protein>
    <recommendedName>
        <fullName evidence="6">Carboxylesterase type B domain-containing protein</fullName>
    </recommendedName>
</protein>
<dbReference type="InterPro" id="IPR002018">
    <property type="entry name" value="CarbesteraseB"/>
</dbReference>
<comment type="similarity">
    <text evidence="1">Belongs to the type-B carboxylesterase/lipase family.</text>
</comment>
<dbReference type="Pfam" id="PF00135">
    <property type="entry name" value="COesterase"/>
    <property type="match status" value="1"/>
</dbReference>
<reference evidence="7" key="1">
    <citation type="journal article" date="2020" name="J Insects Food Feed">
        <title>The yellow mealworm (Tenebrio molitor) genome: a resource for the emerging insects as food and feed industry.</title>
        <authorList>
            <person name="Eriksson T."/>
            <person name="Andere A."/>
            <person name="Kelstrup H."/>
            <person name="Emery V."/>
            <person name="Picard C."/>
        </authorList>
    </citation>
    <scope>NUCLEOTIDE SEQUENCE</scope>
    <source>
        <strain evidence="7">Stoneville</strain>
        <tissue evidence="7">Whole head</tissue>
    </source>
</reference>